<dbReference type="InterPro" id="IPR018357">
    <property type="entry name" value="Hexapep_transf_CS"/>
</dbReference>
<dbReference type="PROSITE" id="PS00101">
    <property type="entry name" value="HEXAPEP_TRANSFERASES"/>
    <property type="match status" value="1"/>
</dbReference>
<dbReference type="EMBL" id="LNTY01000030">
    <property type="protein sequence ID" value="KXF82030.1"/>
    <property type="molecule type" value="Genomic_DNA"/>
</dbReference>
<keyword evidence="1 4" id="KW-0808">Transferase</keyword>
<name>A0A135I9A3_9GAMM</name>
<proteinExistence type="predicted"/>
<dbReference type="OrthoDB" id="9815592at2"/>
<protein>
    <submittedName>
        <fullName evidence="4">Acetyltransferase</fullName>
    </submittedName>
</protein>
<dbReference type="GO" id="GO:0016746">
    <property type="term" value="F:acyltransferase activity"/>
    <property type="evidence" value="ECO:0007669"/>
    <property type="project" value="UniProtKB-KW"/>
</dbReference>
<dbReference type="CDD" id="cd04647">
    <property type="entry name" value="LbH_MAT_like"/>
    <property type="match status" value="1"/>
</dbReference>
<dbReference type="Gene3D" id="2.160.10.10">
    <property type="entry name" value="Hexapeptide repeat proteins"/>
    <property type="match status" value="1"/>
</dbReference>
<gene>
    <name evidence="4" type="ORF">ATN88_19615</name>
</gene>
<reference evidence="4 5" key="1">
    <citation type="submission" date="2015-11" db="EMBL/GenBank/DDBJ databases">
        <title>Genomic Taxonomy of the Vibrionaceae.</title>
        <authorList>
            <person name="Gomez-Gil B."/>
            <person name="Enciso-Ibarra J."/>
        </authorList>
    </citation>
    <scope>NUCLEOTIDE SEQUENCE [LARGE SCALE GENOMIC DNA]</scope>
    <source>
        <strain evidence="4 5">CAIM 912</strain>
    </source>
</reference>
<dbReference type="RefSeq" id="WP_067414682.1">
    <property type="nucleotide sequence ID" value="NZ_LNTY01000030.1"/>
</dbReference>
<dbReference type="InterPro" id="IPR051159">
    <property type="entry name" value="Hexapeptide_acetyltransf"/>
</dbReference>
<dbReference type="InterPro" id="IPR011004">
    <property type="entry name" value="Trimer_LpxA-like_sf"/>
</dbReference>
<evidence type="ECO:0000313" key="5">
    <source>
        <dbReference type="Proteomes" id="UP000070529"/>
    </source>
</evidence>
<evidence type="ECO:0000256" key="1">
    <source>
        <dbReference type="ARBA" id="ARBA00022679"/>
    </source>
</evidence>
<dbReference type="SUPFAM" id="SSF51161">
    <property type="entry name" value="Trimeric LpxA-like enzymes"/>
    <property type="match status" value="1"/>
</dbReference>
<evidence type="ECO:0000256" key="2">
    <source>
        <dbReference type="ARBA" id="ARBA00022737"/>
    </source>
</evidence>
<evidence type="ECO:0000313" key="4">
    <source>
        <dbReference type="EMBL" id="KXF82030.1"/>
    </source>
</evidence>
<sequence>MPCVYENIFPVAAGKTFEDIEAQYRDQIAVHEETHFIGAPHIAFTLVRDSDDYHRDIKFSLIKQSDFNDCITIGDGTVLYSEDNLSFANRPVRLSAIKVNDKPPGKITIGNGCVMQGTAIVAYEHVEIGDLVLFGPQVTIMDSSGHPITNRWQDDDAARTRSAKVTIKDNAWIGMGVTILKGVTIGENAVIGANSVVYQDVPDNCIALGNPAKVVKQLDNDKPREEAIRQLDIAS</sequence>
<dbReference type="Pfam" id="PF00132">
    <property type="entry name" value="Hexapep"/>
    <property type="match status" value="1"/>
</dbReference>
<accession>A0A135I9A3</accession>
<dbReference type="InterPro" id="IPR001451">
    <property type="entry name" value="Hexapep"/>
</dbReference>
<keyword evidence="3" id="KW-0012">Acyltransferase</keyword>
<dbReference type="Proteomes" id="UP000070529">
    <property type="component" value="Unassembled WGS sequence"/>
</dbReference>
<comment type="caution">
    <text evidence="4">The sequence shown here is derived from an EMBL/GenBank/DDBJ whole genome shotgun (WGS) entry which is preliminary data.</text>
</comment>
<keyword evidence="2" id="KW-0677">Repeat</keyword>
<dbReference type="PANTHER" id="PTHR23416">
    <property type="entry name" value="SIALIC ACID SYNTHASE-RELATED"/>
    <property type="match status" value="1"/>
</dbReference>
<organism evidence="4 5">
    <name type="scientific">Enterovibrio coralii</name>
    <dbReference type="NCBI Taxonomy" id="294935"/>
    <lineage>
        <taxon>Bacteria</taxon>
        <taxon>Pseudomonadati</taxon>
        <taxon>Pseudomonadota</taxon>
        <taxon>Gammaproteobacteria</taxon>
        <taxon>Vibrionales</taxon>
        <taxon>Vibrionaceae</taxon>
        <taxon>Enterovibrio</taxon>
    </lineage>
</organism>
<keyword evidence="5" id="KW-1185">Reference proteome</keyword>
<dbReference type="AlphaFoldDB" id="A0A135I9A3"/>
<dbReference type="STRING" id="294935.ATN88_19615"/>
<evidence type="ECO:0000256" key="3">
    <source>
        <dbReference type="ARBA" id="ARBA00023315"/>
    </source>
</evidence>